<evidence type="ECO:0000256" key="2">
    <source>
        <dbReference type="ARBA" id="ARBA00022475"/>
    </source>
</evidence>
<dbReference type="EMBL" id="SMAG01000002">
    <property type="protein sequence ID" value="TCS95579.1"/>
    <property type="molecule type" value="Genomic_DNA"/>
</dbReference>
<dbReference type="AlphaFoldDB" id="A0A4R3L7E0"/>
<feature type="transmembrane region" description="Helical" evidence="8">
    <location>
        <begin position="42"/>
        <end position="68"/>
    </location>
</feature>
<feature type="transmembrane region" description="Helical" evidence="8">
    <location>
        <begin position="106"/>
        <end position="126"/>
    </location>
</feature>
<evidence type="ECO:0000256" key="3">
    <source>
        <dbReference type="ARBA" id="ARBA00022692"/>
    </source>
</evidence>
<keyword evidence="2 8" id="KW-1003">Cell membrane</keyword>
<evidence type="ECO:0000313" key="10">
    <source>
        <dbReference type="Proteomes" id="UP000294937"/>
    </source>
</evidence>
<evidence type="ECO:0000256" key="7">
    <source>
        <dbReference type="ARBA" id="ARBA00023211"/>
    </source>
</evidence>
<dbReference type="Proteomes" id="UP000294937">
    <property type="component" value="Unassembled WGS sequence"/>
</dbReference>
<name>A0A4R3L7E0_9BACL</name>
<gene>
    <name evidence="8" type="primary">mntP</name>
    <name evidence="9" type="ORF">EDD58_102153</name>
</gene>
<keyword evidence="6 8" id="KW-0472">Membrane</keyword>
<dbReference type="PANTHER" id="PTHR35529:SF1">
    <property type="entry name" value="MANGANESE EFFLUX PUMP MNTP-RELATED"/>
    <property type="match status" value="1"/>
</dbReference>
<evidence type="ECO:0000256" key="6">
    <source>
        <dbReference type="ARBA" id="ARBA00023136"/>
    </source>
</evidence>
<dbReference type="OrthoDB" id="1679700at2"/>
<feature type="transmembrane region" description="Helical" evidence="8">
    <location>
        <begin position="74"/>
        <end position="94"/>
    </location>
</feature>
<accession>A0A4R3L7E0</accession>
<evidence type="ECO:0000313" key="9">
    <source>
        <dbReference type="EMBL" id="TCS95579.1"/>
    </source>
</evidence>
<organism evidence="9 10">
    <name type="scientific">Hazenella coriacea</name>
    <dbReference type="NCBI Taxonomy" id="1179467"/>
    <lineage>
        <taxon>Bacteria</taxon>
        <taxon>Bacillati</taxon>
        <taxon>Bacillota</taxon>
        <taxon>Bacilli</taxon>
        <taxon>Bacillales</taxon>
        <taxon>Thermoactinomycetaceae</taxon>
        <taxon>Hazenella</taxon>
    </lineage>
</organism>
<keyword evidence="1 8" id="KW-0813">Transport</keyword>
<dbReference type="RefSeq" id="WP_131923575.1">
    <property type="nucleotide sequence ID" value="NZ_SMAG01000002.1"/>
</dbReference>
<keyword evidence="10" id="KW-1185">Reference proteome</keyword>
<reference evidence="9 10" key="1">
    <citation type="submission" date="2019-03" db="EMBL/GenBank/DDBJ databases">
        <title>Genomic Encyclopedia of Type Strains, Phase IV (KMG-IV): sequencing the most valuable type-strain genomes for metagenomic binning, comparative biology and taxonomic classification.</title>
        <authorList>
            <person name="Goeker M."/>
        </authorList>
    </citation>
    <scope>NUCLEOTIDE SEQUENCE [LARGE SCALE GENOMIC DNA]</scope>
    <source>
        <strain evidence="9 10">DSM 45707</strain>
    </source>
</reference>
<proteinExistence type="inferred from homology"/>
<keyword evidence="5 8" id="KW-0406">Ion transport</keyword>
<dbReference type="GO" id="GO:0005886">
    <property type="term" value="C:plasma membrane"/>
    <property type="evidence" value="ECO:0007669"/>
    <property type="project" value="UniProtKB-SubCell"/>
</dbReference>
<evidence type="ECO:0000256" key="4">
    <source>
        <dbReference type="ARBA" id="ARBA00022989"/>
    </source>
</evidence>
<keyword evidence="4 8" id="KW-1133">Transmembrane helix</keyword>
<keyword evidence="7 8" id="KW-0464">Manganese</keyword>
<dbReference type="PANTHER" id="PTHR35529">
    <property type="entry name" value="MANGANESE EFFLUX PUMP MNTP-RELATED"/>
    <property type="match status" value="1"/>
</dbReference>
<dbReference type="Pfam" id="PF02659">
    <property type="entry name" value="Mntp"/>
    <property type="match status" value="1"/>
</dbReference>
<evidence type="ECO:0000256" key="8">
    <source>
        <dbReference type="HAMAP-Rule" id="MF_01521"/>
    </source>
</evidence>
<dbReference type="InterPro" id="IPR003810">
    <property type="entry name" value="Mntp/YtaF"/>
</dbReference>
<dbReference type="GO" id="GO:0005384">
    <property type="term" value="F:manganese ion transmembrane transporter activity"/>
    <property type="evidence" value="ECO:0007669"/>
    <property type="project" value="UniProtKB-UniRule"/>
</dbReference>
<protein>
    <recommendedName>
        <fullName evidence="8">Putative manganese efflux pump MntP</fullName>
    </recommendedName>
</protein>
<feature type="transmembrane region" description="Helical" evidence="8">
    <location>
        <begin position="12"/>
        <end position="30"/>
    </location>
</feature>
<keyword evidence="3 8" id="KW-0812">Transmembrane</keyword>
<dbReference type="HAMAP" id="MF_01521">
    <property type="entry name" value="MntP_pump"/>
    <property type="match status" value="1"/>
</dbReference>
<evidence type="ECO:0000256" key="1">
    <source>
        <dbReference type="ARBA" id="ARBA00022448"/>
    </source>
</evidence>
<comment type="caution">
    <text evidence="9">The sequence shown here is derived from an EMBL/GenBank/DDBJ whole genome shotgun (WGS) entry which is preliminary data.</text>
</comment>
<dbReference type="InterPro" id="IPR022929">
    <property type="entry name" value="Put_MntP"/>
</dbReference>
<comment type="subcellular location">
    <subcellularLocation>
        <location evidence="8">Cell membrane</location>
        <topology evidence="8">Multi-pass membrane protein</topology>
    </subcellularLocation>
</comment>
<comment type="similarity">
    <text evidence="8">Belongs to the MntP (TC 9.B.29) family.</text>
</comment>
<evidence type="ECO:0000256" key="5">
    <source>
        <dbReference type="ARBA" id="ARBA00023065"/>
    </source>
</evidence>
<comment type="function">
    <text evidence="8">Probably functions as a manganese efflux pump.</text>
</comment>
<feature type="transmembrane region" description="Helical" evidence="8">
    <location>
        <begin position="138"/>
        <end position="160"/>
    </location>
</feature>
<sequence>MELSLPQWGQLLTLLMIAMALGMDAFSLGIGMGMHQPSSRKIACLSGSIGIFHIFMPLIGIVIGQYLSVMMKDITAMVGGGMLCLLGFNMLWNVYKARGEESGIQVNFSIWGLLMFSLSVSMDSLSAGLSLGLFSTDIWIAVALFGLMGALMAGSGLYLGRFVGHWLGRYGEVVGGIILLTLGSKFLW</sequence>